<sequence>MAAAVASAPKLSVEYDAEPPRDDVAFYGSLDARAALPYLAVSGNTGRGMWIGSPPEPPEDDGETTDEDSDEDSDDGADVDLQDWQVAKQREERKDIALEMARLWKENPKQWLIKSKVAWAIRHESKRKRTRHDIPTINADRIPAGEFVKGEGRTTKNSERAGTVGAPKRPARSGVPGRSTVSLKMLVDDGKCNPGHDALWITYQNQTWSGELSADGIITFQGKTFNSPSAWAIYVKRLANPGKKADDGWKSVRYGHEEGPMLDDLKHEYLRGESGAGLKGSSGGGGGGGAGMATKPQQRGATATPETTEATATPEATEATATPEATATDDGGGAVSGGGTKRAAEDEAEGGVAAKAPRTDS</sequence>
<dbReference type="RefSeq" id="XP_003057886.1">
    <property type="nucleotide sequence ID" value="XM_003057840.1"/>
</dbReference>
<dbReference type="STRING" id="564608.C1MR84"/>
<keyword evidence="4" id="KW-1185">Reference proteome</keyword>
<evidence type="ECO:0000259" key="2">
    <source>
        <dbReference type="Pfam" id="PF18755"/>
    </source>
</evidence>
<feature type="region of interest" description="Disordered" evidence="1">
    <location>
        <begin position="152"/>
        <end position="177"/>
    </location>
</feature>
<organism evidence="4">
    <name type="scientific">Micromonas pusilla (strain CCMP1545)</name>
    <name type="common">Picoplanktonic green alga</name>
    <dbReference type="NCBI Taxonomy" id="564608"/>
    <lineage>
        <taxon>Eukaryota</taxon>
        <taxon>Viridiplantae</taxon>
        <taxon>Chlorophyta</taxon>
        <taxon>Mamiellophyceae</taxon>
        <taxon>Mamiellales</taxon>
        <taxon>Mamiellaceae</taxon>
        <taxon>Micromonas</taxon>
    </lineage>
</organism>
<dbReference type="Proteomes" id="UP000001876">
    <property type="component" value="Unassembled WGS sequence"/>
</dbReference>
<evidence type="ECO:0000313" key="4">
    <source>
        <dbReference type="Proteomes" id="UP000001876"/>
    </source>
</evidence>
<feature type="region of interest" description="Disordered" evidence="1">
    <location>
        <begin position="43"/>
        <end position="80"/>
    </location>
</feature>
<dbReference type="Pfam" id="PF18755">
    <property type="entry name" value="RAMA"/>
    <property type="match status" value="1"/>
</dbReference>
<dbReference type="AlphaFoldDB" id="C1MR84"/>
<dbReference type="GeneID" id="9683698"/>
<feature type="compositionally biased region" description="Low complexity" evidence="1">
    <location>
        <begin position="350"/>
        <end position="361"/>
    </location>
</feature>
<name>C1MR84_MICPC</name>
<feature type="domain" description="RAMA" evidence="2">
    <location>
        <begin position="168"/>
        <end position="272"/>
    </location>
</feature>
<gene>
    <name evidence="3" type="ORF">MICPUCDRAFT_47146</name>
</gene>
<evidence type="ECO:0000256" key="1">
    <source>
        <dbReference type="SAM" id="MobiDB-lite"/>
    </source>
</evidence>
<dbReference type="OrthoDB" id="167806at2759"/>
<proteinExistence type="predicted"/>
<dbReference type="EMBL" id="GG663738">
    <property type="protein sequence ID" value="EEH57837.1"/>
    <property type="molecule type" value="Genomic_DNA"/>
</dbReference>
<feature type="compositionally biased region" description="Gly residues" evidence="1">
    <location>
        <begin position="274"/>
        <end position="291"/>
    </location>
</feature>
<evidence type="ECO:0000313" key="3">
    <source>
        <dbReference type="EMBL" id="EEH57837.1"/>
    </source>
</evidence>
<feature type="compositionally biased region" description="Low complexity" evidence="1">
    <location>
        <begin position="301"/>
        <end position="328"/>
    </location>
</feature>
<dbReference type="KEGG" id="mpp:MICPUCDRAFT_47146"/>
<feature type="region of interest" description="Disordered" evidence="1">
    <location>
        <begin position="273"/>
        <end position="361"/>
    </location>
</feature>
<protein>
    <submittedName>
        <fullName evidence="3">Predicted protein</fullName>
    </submittedName>
</protein>
<dbReference type="eggNOG" id="KOG1555">
    <property type="taxonomic scope" value="Eukaryota"/>
</dbReference>
<dbReference type="InterPro" id="IPR040843">
    <property type="entry name" value="RAMA"/>
</dbReference>
<feature type="compositionally biased region" description="Acidic residues" evidence="1">
    <location>
        <begin position="57"/>
        <end position="80"/>
    </location>
</feature>
<feature type="compositionally biased region" description="Gly residues" evidence="1">
    <location>
        <begin position="330"/>
        <end position="340"/>
    </location>
</feature>
<reference evidence="3 4" key="1">
    <citation type="journal article" date="2009" name="Science">
        <title>Green evolution and dynamic adaptations revealed by genomes of the marine picoeukaryotes Micromonas.</title>
        <authorList>
            <person name="Worden A.Z."/>
            <person name="Lee J.H."/>
            <person name="Mock T."/>
            <person name="Rouze P."/>
            <person name="Simmons M.P."/>
            <person name="Aerts A.L."/>
            <person name="Allen A.E."/>
            <person name="Cuvelier M.L."/>
            <person name="Derelle E."/>
            <person name="Everett M.V."/>
            <person name="Foulon E."/>
            <person name="Grimwood J."/>
            <person name="Gundlach H."/>
            <person name="Henrissat B."/>
            <person name="Napoli C."/>
            <person name="McDonald S.M."/>
            <person name="Parker M.S."/>
            <person name="Rombauts S."/>
            <person name="Salamov A."/>
            <person name="Von Dassow P."/>
            <person name="Badger J.H."/>
            <person name="Coutinho P.M."/>
            <person name="Demir E."/>
            <person name="Dubchak I."/>
            <person name="Gentemann C."/>
            <person name="Eikrem W."/>
            <person name="Gready J.E."/>
            <person name="John U."/>
            <person name="Lanier W."/>
            <person name="Lindquist E.A."/>
            <person name="Lucas S."/>
            <person name="Mayer K.F."/>
            <person name="Moreau H."/>
            <person name="Not F."/>
            <person name="Otillar R."/>
            <person name="Panaud O."/>
            <person name="Pangilinan J."/>
            <person name="Paulsen I."/>
            <person name="Piegu B."/>
            <person name="Poliakov A."/>
            <person name="Robbens S."/>
            <person name="Schmutz J."/>
            <person name="Toulza E."/>
            <person name="Wyss T."/>
            <person name="Zelensky A."/>
            <person name="Zhou K."/>
            <person name="Armbrust E.V."/>
            <person name="Bhattacharya D."/>
            <person name="Goodenough U.W."/>
            <person name="Van de Peer Y."/>
            <person name="Grigoriev I.V."/>
        </authorList>
    </citation>
    <scope>NUCLEOTIDE SEQUENCE [LARGE SCALE GENOMIC DNA]</scope>
    <source>
        <strain evidence="3 4">CCMP1545</strain>
    </source>
</reference>
<accession>C1MR84</accession>